<proteinExistence type="predicted"/>
<dbReference type="EMBL" id="AESD01000738">
    <property type="protein sequence ID" value="EHJ10271.1"/>
    <property type="molecule type" value="Genomic_DNA"/>
</dbReference>
<dbReference type="Proteomes" id="UP000003477">
    <property type="component" value="Unassembled WGS sequence"/>
</dbReference>
<evidence type="ECO:0000313" key="1">
    <source>
        <dbReference type="EMBL" id="EHJ10271.1"/>
    </source>
</evidence>
<evidence type="ECO:0000313" key="2">
    <source>
        <dbReference type="Proteomes" id="UP000003477"/>
    </source>
</evidence>
<accession>G5JBZ7</accession>
<protein>
    <submittedName>
        <fullName evidence="1">Uncharacterized protein</fullName>
    </submittedName>
</protein>
<gene>
    <name evidence="1" type="ORF">CWATWH0003_4958t6</name>
</gene>
<organism evidence="1 2">
    <name type="scientific">Crocosphaera watsonii WH 0003</name>
    <dbReference type="NCBI Taxonomy" id="423471"/>
    <lineage>
        <taxon>Bacteria</taxon>
        <taxon>Bacillati</taxon>
        <taxon>Cyanobacteriota</taxon>
        <taxon>Cyanophyceae</taxon>
        <taxon>Oscillatoriophycideae</taxon>
        <taxon>Chroococcales</taxon>
        <taxon>Aphanothecaceae</taxon>
        <taxon>Crocosphaera</taxon>
    </lineage>
</organism>
<reference evidence="1 2" key="1">
    <citation type="journal article" date="2011" name="Front. Microbiol.">
        <title>Two Strains of Crocosphaera watsonii with Highly Conserved Genomes are Distinguished by Strain-Specific Features.</title>
        <authorList>
            <person name="Bench S.R."/>
            <person name="Ilikchyan I.N."/>
            <person name="Tripp H.J."/>
            <person name="Zehr J.P."/>
        </authorList>
    </citation>
    <scope>NUCLEOTIDE SEQUENCE [LARGE SCALE GENOMIC DNA]</scope>
    <source>
        <strain evidence="1 2">WH 0003</strain>
    </source>
</reference>
<name>G5JBZ7_CROWT</name>
<comment type="caution">
    <text evidence="1">The sequence shown here is derived from an EMBL/GenBank/DDBJ whole genome shotgun (WGS) entry which is preliminary data.</text>
</comment>
<sequence>MIGTFQKTLLEYVGSGKEIKYIANLLKLSKLRLTEEVEKLENLG</sequence>
<dbReference type="AlphaFoldDB" id="G5JBZ7"/>
<feature type="non-terminal residue" evidence="1">
    <location>
        <position position="44"/>
    </location>
</feature>